<dbReference type="InterPro" id="IPR018639">
    <property type="entry name" value="DUF2062"/>
</dbReference>
<evidence type="ECO:0000256" key="1">
    <source>
        <dbReference type="SAM" id="Phobius"/>
    </source>
</evidence>
<protein>
    <recommendedName>
        <fullName evidence="2">DUF2062 domain-containing protein</fullName>
    </recommendedName>
</protein>
<name>A0ABN1A6X6_9SPHN</name>
<keyword evidence="4" id="KW-1185">Reference proteome</keyword>
<keyword evidence="1" id="KW-0472">Membrane</keyword>
<feature type="domain" description="DUF2062" evidence="2">
    <location>
        <begin position="40"/>
        <end position="187"/>
    </location>
</feature>
<dbReference type="RefSeq" id="WP_229953742.1">
    <property type="nucleotide sequence ID" value="NZ_BAAAEM010000002.1"/>
</dbReference>
<comment type="caution">
    <text evidence="3">The sequence shown here is derived from an EMBL/GenBank/DDBJ whole genome shotgun (WGS) entry which is preliminary data.</text>
</comment>
<evidence type="ECO:0000313" key="3">
    <source>
        <dbReference type="EMBL" id="GAA0469045.1"/>
    </source>
</evidence>
<sequence length="202" mass="23094">MADPNSQGKDWGARTIMRIVRWLQDKMPTRKGMAENRYLKPIAHRFLRSDLWRFTRRSVPRGVALGMLAAFLVPVGQIFGAVFLALPIRANVPIAALTTFITNPFTYPFWIAIANQIGKFVLRIDALTYGQPINNQIRGEFGIWLSWFVREAGVTAFGFLLLGIAFSSLGYLVSSFGWRWWTARKWERRIRKLGLDSDVNGE</sequence>
<dbReference type="Pfam" id="PF09835">
    <property type="entry name" value="DUF2062"/>
    <property type="match status" value="1"/>
</dbReference>
<evidence type="ECO:0000259" key="2">
    <source>
        <dbReference type="Pfam" id="PF09835"/>
    </source>
</evidence>
<dbReference type="PANTHER" id="PTHR40547:SF1">
    <property type="entry name" value="SLL0298 PROTEIN"/>
    <property type="match status" value="1"/>
</dbReference>
<feature type="transmembrane region" description="Helical" evidence="1">
    <location>
        <begin position="156"/>
        <end position="181"/>
    </location>
</feature>
<reference evidence="3 4" key="1">
    <citation type="journal article" date="2019" name="Int. J. Syst. Evol. Microbiol.">
        <title>The Global Catalogue of Microorganisms (GCM) 10K type strain sequencing project: providing services to taxonomists for standard genome sequencing and annotation.</title>
        <authorList>
            <consortium name="The Broad Institute Genomics Platform"/>
            <consortium name="The Broad Institute Genome Sequencing Center for Infectious Disease"/>
            <person name="Wu L."/>
            <person name="Ma J."/>
        </authorList>
    </citation>
    <scope>NUCLEOTIDE SEQUENCE [LARGE SCALE GENOMIC DNA]</scope>
    <source>
        <strain evidence="3 4">JCM 14162</strain>
    </source>
</reference>
<keyword evidence="1" id="KW-1133">Transmembrane helix</keyword>
<dbReference type="EMBL" id="BAAAEM010000002">
    <property type="protein sequence ID" value="GAA0469045.1"/>
    <property type="molecule type" value="Genomic_DNA"/>
</dbReference>
<accession>A0ABN1A6X6</accession>
<keyword evidence="1" id="KW-0812">Transmembrane</keyword>
<gene>
    <name evidence="3" type="ORF">GCM10009096_07470</name>
</gene>
<proteinExistence type="predicted"/>
<dbReference type="PANTHER" id="PTHR40547">
    <property type="entry name" value="SLL0298 PROTEIN"/>
    <property type="match status" value="1"/>
</dbReference>
<feature type="transmembrane region" description="Helical" evidence="1">
    <location>
        <begin position="63"/>
        <end position="86"/>
    </location>
</feature>
<dbReference type="Proteomes" id="UP001500713">
    <property type="component" value="Unassembled WGS sequence"/>
</dbReference>
<organism evidence="3 4">
    <name type="scientific">Parasphingorhabdus litoris</name>
    <dbReference type="NCBI Taxonomy" id="394733"/>
    <lineage>
        <taxon>Bacteria</taxon>
        <taxon>Pseudomonadati</taxon>
        <taxon>Pseudomonadota</taxon>
        <taxon>Alphaproteobacteria</taxon>
        <taxon>Sphingomonadales</taxon>
        <taxon>Sphingomonadaceae</taxon>
        <taxon>Parasphingorhabdus</taxon>
    </lineage>
</organism>
<evidence type="ECO:0000313" key="4">
    <source>
        <dbReference type="Proteomes" id="UP001500713"/>
    </source>
</evidence>